<keyword evidence="3" id="KW-1185">Reference proteome</keyword>
<dbReference type="Gene3D" id="3.30.1390.10">
    <property type="match status" value="1"/>
</dbReference>
<dbReference type="InterPro" id="IPR013823">
    <property type="entry name" value="Ribosomal_bL12_C"/>
</dbReference>
<gene>
    <name evidence="2" type="ORF">GCM10010211_66400</name>
</gene>
<name>A0ABQ2VJZ6_9ACTN</name>
<dbReference type="InterPro" id="IPR014719">
    <property type="entry name" value="Ribosomal_bL12_C/ClpS-like"/>
</dbReference>
<evidence type="ECO:0000313" key="3">
    <source>
        <dbReference type="Proteomes" id="UP000654471"/>
    </source>
</evidence>
<feature type="domain" description="Large ribosomal subunit protein bL12 C-terminal" evidence="1">
    <location>
        <begin position="76"/>
        <end position="103"/>
    </location>
</feature>
<proteinExistence type="predicted"/>
<dbReference type="Pfam" id="PF00542">
    <property type="entry name" value="Ribosomal_L12"/>
    <property type="match status" value="1"/>
</dbReference>
<dbReference type="Proteomes" id="UP000654471">
    <property type="component" value="Unassembled WGS sequence"/>
</dbReference>
<evidence type="ECO:0000259" key="1">
    <source>
        <dbReference type="Pfam" id="PF00542"/>
    </source>
</evidence>
<accession>A0ABQ2VJZ6</accession>
<organism evidence="2 3">
    <name type="scientific">Streptomyces albospinus</name>
    <dbReference type="NCBI Taxonomy" id="285515"/>
    <lineage>
        <taxon>Bacteria</taxon>
        <taxon>Bacillati</taxon>
        <taxon>Actinomycetota</taxon>
        <taxon>Actinomycetes</taxon>
        <taxon>Kitasatosporales</taxon>
        <taxon>Streptomycetaceae</taxon>
        <taxon>Streptomyces</taxon>
    </lineage>
</organism>
<protein>
    <recommendedName>
        <fullName evidence="1">Large ribosomal subunit protein bL12 C-terminal domain-containing protein</fullName>
    </recommendedName>
</protein>
<dbReference type="EMBL" id="BMRP01000036">
    <property type="protein sequence ID" value="GGU90514.1"/>
    <property type="molecule type" value="Genomic_DNA"/>
</dbReference>
<comment type="caution">
    <text evidence="2">The sequence shown here is derived from an EMBL/GenBank/DDBJ whole genome shotgun (WGS) entry which is preliminary data.</text>
</comment>
<reference evidence="3" key="1">
    <citation type="journal article" date="2019" name="Int. J. Syst. Evol. Microbiol.">
        <title>The Global Catalogue of Microorganisms (GCM) 10K type strain sequencing project: providing services to taxonomists for standard genome sequencing and annotation.</title>
        <authorList>
            <consortium name="The Broad Institute Genomics Platform"/>
            <consortium name="The Broad Institute Genome Sequencing Center for Infectious Disease"/>
            <person name="Wu L."/>
            <person name="Ma J."/>
        </authorList>
    </citation>
    <scope>NUCLEOTIDE SEQUENCE [LARGE SCALE GENOMIC DNA]</scope>
    <source>
        <strain evidence="3">JCM 3399</strain>
    </source>
</reference>
<sequence>MATGGHKIPGMDTLTPIAILVLAAAVLGSTVTPSRNKPLERRLARLEEKVDLLMAHVGVEQPQDPRMAQLDELLAEGKQIQAIKVYREITGAGLAEAKEAVDRRMR</sequence>
<evidence type="ECO:0000313" key="2">
    <source>
        <dbReference type="EMBL" id="GGU90514.1"/>
    </source>
</evidence>